<proteinExistence type="predicted"/>
<reference evidence="2 3" key="1">
    <citation type="submission" date="2018-11" db="EMBL/GenBank/DDBJ databases">
        <title>Sequencing the genomes of 1000 actinobacteria strains.</title>
        <authorList>
            <person name="Klenk H.-P."/>
        </authorList>
    </citation>
    <scope>NUCLEOTIDE SEQUENCE [LARGE SCALE GENOMIC DNA]</scope>
    <source>
        <strain evidence="2 3">DSM 11294</strain>
    </source>
</reference>
<dbReference type="AlphaFoldDB" id="A0A3N2B946"/>
<accession>A0A3N2B946</accession>
<protein>
    <submittedName>
        <fullName evidence="2">Uncharacterized protein</fullName>
    </submittedName>
</protein>
<dbReference type="EMBL" id="RKHK01000001">
    <property type="protein sequence ID" value="ROR71799.1"/>
    <property type="molecule type" value="Genomic_DNA"/>
</dbReference>
<feature type="region of interest" description="Disordered" evidence="1">
    <location>
        <begin position="1"/>
        <end position="38"/>
    </location>
</feature>
<organism evidence="2 3">
    <name type="scientific">Bogoriella caseilytica</name>
    <dbReference type="NCBI Taxonomy" id="56055"/>
    <lineage>
        <taxon>Bacteria</taxon>
        <taxon>Bacillati</taxon>
        <taxon>Actinomycetota</taxon>
        <taxon>Actinomycetes</taxon>
        <taxon>Micrococcales</taxon>
        <taxon>Bogoriellaceae</taxon>
        <taxon>Bogoriella</taxon>
    </lineage>
</organism>
<evidence type="ECO:0000256" key="1">
    <source>
        <dbReference type="SAM" id="MobiDB-lite"/>
    </source>
</evidence>
<evidence type="ECO:0000313" key="2">
    <source>
        <dbReference type="EMBL" id="ROR71799.1"/>
    </source>
</evidence>
<evidence type="ECO:0000313" key="3">
    <source>
        <dbReference type="Proteomes" id="UP000280668"/>
    </source>
</evidence>
<name>A0A3N2B946_9MICO</name>
<comment type="caution">
    <text evidence="2">The sequence shown here is derived from an EMBL/GenBank/DDBJ whole genome shotgun (WGS) entry which is preliminary data.</text>
</comment>
<dbReference type="Proteomes" id="UP000280668">
    <property type="component" value="Unassembled WGS sequence"/>
</dbReference>
<keyword evidence="3" id="KW-1185">Reference proteome</keyword>
<gene>
    <name evidence="2" type="ORF">EDD31_0137</name>
</gene>
<sequence>MRRSVAPMGLFSRRSKGRSRSTTAMDPAPRSGASRKETVEHLRGFVTSRVGVEAYIEPPTANDPVTVVLIATTGEWTRRKVPDEKTGFAVAQELGIPAYDVLRTGYPARMRKWNSRQRQR</sequence>